<evidence type="ECO:0000256" key="7">
    <source>
        <dbReference type="ARBA" id="ARBA00023012"/>
    </source>
</evidence>
<organism evidence="10 11">
    <name type="scientific">Roseburia hominis</name>
    <dbReference type="NCBI Taxonomy" id="301301"/>
    <lineage>
        <taxon>Bacteria</taxon>
        <taxon>Bacillati</taxon>
        <taxon>Bacillota</taxon>
        <taxon>Clostridia</taxon>
        <taxon>Lachnospirales</taxon>
        <taxon>Lachnospiraceae</taxon>
        <taxon>Roseburia</taxon>
    </lineage>
</organism>
<dbReference type="Gene3D" id="3.30.565.10">
    <property type="entry name" value="Histidine kinase-like ATPase, C-terminal domain"/>
    <property type="match status" value="2"/>
</dbReference>
<dbReference type="PANTHER" id="PTHR44936">
    <property type="entry name" value="SENSOR PROTEIN CREC"/>
    <property type="match status" value="1"/>
</dbReference>
<keyword evidence="5" id="KW-0418">Kinase</keyword>
<dbReference type="InterPro" id="IPR005467">
    <property type="entry name" value="His_kinase_dom"/>
</dbReference>
<dbReference type="AlphaFoldDB" id="A0A395V929"/>
<dbReference type="Pfam" id="PF13589">
    <property type="entry name" value="HATPase_c_3"/>
    <property type="match status" value="1"/>
</dbReference>
<dbReference type="EMBL" id="QRVL01000010">
    <property type="protein sequence ID" value="RGS38858.1"/>
    <property type="molecule type" value="Genomic_DNA"/>
</dbReference>
<proteinExistence type="predicted"/>
<dbReference type="RefSeq" id="WP_118097752.1">
    <property type="nucleotide sequence ID" value="NZ_CAUGCI010000006.1"/>
</dbReference>
<dbReference type="GO" id="GO:0005524">
    <property type="term" value="F:ATP binding"/>
    <property type="evidence" value="ECO:0007669"/>
    <property type="project" value="UniProtKB-KW"/>
</dbReference>
<dbReference type="SUPFAM" id="SSF55874">
    <property type="entry name" value="ATPase domain of HSP90 chaperone/DNA topoisomerase II/histidine kinase"/>
    <property type="match status" value="2"/>
</dbReference>
<evidence type="ECO:0000256" key="4">
    <source>
        <dbReference type="ARBA" id="ARBA00022741"/>
    </source>
</evidence>
<dbReference type="PROSITE" id="PS50109">
    <property type="entry name" value="HIS_KIN"/>
    <property type="match status" value="1"/>
</dbReference>
<keyword evidence="7" id="KW-0902">Two-component regulatory system</keyword>
<evidence type="ECO:0000259" key="9">
    <source>
        <dbReference type="PROSITE" id="PS50109"/>
    </source>
</evidence>
<gene>
    <name evidence="10" type="ORF">DWX93_11565</name>
</gene>
<name>A0A395V929_9FIRM</name>
<evidence type="ECO:0000313" key="10">
    <source>
        <dbReference type="EMBL" id="RGS38858.1"/>
    </source>
</evidence>
<comment type="catalytic activity">
    <reaction evidence="1">
        <text>ATP + protein L-histidine = ADP + protein N-phospho-L-histidine.</text>
        <dbReference type="EC" id="2.7.13.3"/>
    </reaction>
</comment>
<evidence type="ECO:0000256" key="3">
    <source>
        <dbReference type="ARBA" id="ARBA00022679"/>
    </source>
</evidence>
<reference evidence="10 11" key="1">
    <citation type="submission" date="2018-08" db="EMBL/GenBank/DDBJ databases">
        <title>A genome reference for cultivated species of the human gut microbiota.</title>
        <authorList>
            <person name="Zou Y."/>
            <person name="Xue W."/>
            <person name="Luo G."/>
        </authorList>
    </citation>
    <scope>NUCLEOTIDE SEQUENCE [LARGE SCALE GENOMIC DNA]</scope>
    <source>
        <strain evidence="10 11">AF22-12AC</strain>
    </source>
</reference>
<dbReference type="InterPro" id="IPR036890">
    <property type="entry name" value="HATPase_C_sf"/>
</dbReference>
<dbReference type="InterPro" id="IPR003594">
    <property type="entry name" value="HATPase_dom"/>
</dbReference>
<keyword evidence="4" id="KW-0547">Nucleotide-binding</keyword>
<keyword evidence="6 10" id="KW-0067">ATP-binding</keyword>
<sequence>MQNTESTIYFNFSYFALRLLGKGLYSNHWTAIAELVANGLDAQADSVKIYINLIDQENASIEIFDNGSGMDYNDLSEKYVLIGKDKREDDQISEEIKKQLMGRKGIGKLAALYMSNKYYLVSKKNGKETAWCLDASNVKDSDIPKLDKCIVSNIGIECYQEWEKIQTGTLIRLTNVNLTNFGVKTLEGLKARLSDFYLTDELKGKIEVCVINNAGDNISFEEVKKSIAFKNFYAFYNNTDVDLESKLSKYVKIGSTIEEITEIPRKVQVLDANNYEIEGKKNFIKADGTLTKEKMPYRMTGWIGIHTSIKKVEAQWNDEEYLKNKVYRPNQLRLYVRNKLAVENFLDYVKNTQAFANYIEGEISFDILDDNELGDIATSNRQGFVEDNERVQLLIDILKPIINALIRARSNIGTQINNEEKEFRRAETERIEKERREEEERRIKAEREREAAVAQKEQAEKEKNEQEKRAELLNAHLGSEKKRNHFLVDSLDEDQINFAKRLHMIRINSSTISKVVKNNVMKLKRGKFKEEDAWDCLKKISYLNSRMQAVLEYSAMAQFNTKEEFMEGNLFDFIEEYAMNILNRSDRLKVQVVRSDTEGIEMKFVPQNIAIILDNVVSNSTKYNANELRVLLGKDEKQYTIDFIDDGDGVSSDIADLNELFEFGKGYTLTGTGVGLYHIKDIVEKDLQGTVTIESEPQKGFALHVRFGKV</sequence>
<evidence type="ECO:0000256" key="8">
    <source>
        <dbReference type="SAM" id="MobiDB-lite"/>
    </source>
</evidence>
<dbReference type="PANTHER" id="PTHR44936:SF10">
    <property type="entry name" value="SENSOR PROTEIN RSTB"/>
    <property type="match status" value="1"/>
</dbReference>
<keyword evidence="3" id="KW-0808">Transferase</keyword>
<dbReference type="GO" id="GO:0004673">
    <property type="term" value="F:protein histidine kinase activity"/>
    <property type="evidence" value="ECO:0007669"/>
    <property type="project" value="UniProtKB-EC"/>
</dbReference>
<protein>
    <recommendedName>
        <fullName evidence="2">histidine kinase</fullName>
        <ecNumber evidence="2">2.7.13.3</ecNumber>
    </recommendedName>
</protein>
<evidence type="ECO:0000256" key="5">
    <source>
        <dbReference type="ARBA" id="ARBA00022777"/>
    </source>
</evidence>
<dbReference type="Pfam" id="PF02518">
    <property type="entry name" value="HATPase_c"/>
    <property type="match status" value="1"/>
</dbReference>
<evidence type="ECO:0000256" key="1">
    <source>
        <dbReference type="ARBA" id="ARBA00000085"/>
    </source>
</evidence>
<feature type="domain" description="Histidine kinase" evidence="9">
    <location>
        <begin position="612"/>
        <end position="710"/>
    </location>
</feature>
<dbReference type="Proteomes" id="UP000266172">
    <property type="component" value="Unassembled WGS sequence"/>
</dbReference>
<dbReference type="InterPro" id="IPR050980">
    <property type="entry name" value="2C_sensor_his_kinase"/>
</dbReference>
<evidence type="ECO:0000313" key="11">
    <source>
        <dbReference type="Proteomes" id="UP000266172"/>
    </source>
</evidence>
<evidence type="ECO:0000256" key="2">
    <source>
        <dbReference type="ARBA" id="ARBA00012438"/>
    </source>
</evidence>
<comment type="caution">
    <text evidence="10">The sequence shown here is derived from an EMBL/GenBank/DDBJ whole genome shotgun (WGS) entry which is preliminary data.</text>
</comment>
<feature type="region of interest" description="Disordered" evidence="8">
    <location>
        <begin position="421"/>
        <end position="467"/>
    </location>
</feature>
<accession>A0A395V929</accession>
<dbReference type="EC" id="2.7.13.3" evidence="2"/>
<evidence type="ECO:0000256" key="6">
    <source>
        <dbReference type="ARBA" id="ARBA00022840"/>
    </source>
</evidence>
<dbReference type="GO" id="GO:0000160">
    <property type="term" value="P:phosphorelay signal transduction system"/>
    <property type="evidence" value="ECO:0007669"/>
    <property type="project" value="UniProtKB-KW"/>
</dbReference>